<dbReference type="PANTHER" id="PTHR12027:SF97">
    <property type="entry name" value="PROTEIN WNT-4"/>
    <property type="match status" value="1"/>
</dbReference>
<evidence type="ECO:0000313" key="11">
    <source>
        <dbReference type="WBParaSite" id="TREG1_97360.1"/>
    </source>
</evidence>
<dbReference type="AlphaFoldDB" id="A0AA85KLN2"/>
<evidence type="ECO:0000256" key="4">
    <source>
        <dbReference type="ARBA" id="ARBA00022525"/>
    </source>
</evidence>
<dbReference type="GO" id="GO:0030182">
    <property type="term" value="P:neuron differentiation"/>
    <property type="evidence" value="ECO:0007669"/>
    <property type="project" value="TreeGrafter"/>
</dbReference>
<dbReference type="PRINTS" id="PR01349">
    <property type="entry name" value="WNTPROTEIN"/>
</dbReference>
<feature type="transmembrane region" description="Helical" evidence="9">
    <location>
        <begin position="12"/>
        <end position="36"/>
    </location>
</feature>
<keyword evidence="9" id="KW-1133">Transmembrane helix</keyword>
<dbReference type="GO" id="GO:0005109">
    <property type="term" value="F:frizzled binding"/>
    <property type="evidence" value="ECO:0007669"/>
    <property type="project" value="TreeGrafter"/>
</dbReference>
<dbReference type="WBParaSite" id="TREG1_97360.1">
    <property type="protein sequence ID" value="TREG1_97360.1"/>
    <property type="gene ID" value="TREG1_97360"/>
</dbReference>
<dbReference type="SMART" id="SM00097">
    <property type="entry name" value="WNT1"/>
    <property type="match status" value="1"/>
</dbReference>
<keyword evidence="9" id="KW-0472">Membrane</keyword>
<comment type="function">
    <text evidence="8">Ligand for members of the frizzled family of seven transmembrane receptors.</text>
</comment>
<dbReference type="PANTHER" id="PTHR12027">
    <property type="entry name" value="WNT RELATED"/>
    <property type="match status" value="1"/>
</dbReference>
<evidence type="ECO:0000256" key="5">
    <source>
        <dbReference type="ARBA" id="ARBA00022530"/>
    </source>
</evidence>
<evidence type="ECO:0000313" key="10">
    <source>
        <dbReference type="Proteomes" id="UP000050795"/>
    </source>
</evidence>
<dbReference type="Pfam" id="PF00110">
    <property type="entry name" value="wnt"/>
    <property type="match status" value="1"/>
</dbReference>
<evidence type="ECO:0000256" key="8">
    <source>
        <dbReference type="RuleBase" id="RU003500"/>
    </source>
</evidence>
<dbReference type="GO" id="GO:0005615">
    <property type="term" value="C:extracellular space"/>
    <property type="evidence" value="ECO:0007669"/>
    <property type="project" value="TreeGrafter"/>
</dbReference>
<dbReference type="GO" id="GO:0060070">
    <property type="term" value="P:canonical Wnt signaling pathway"/>
    <property type="evidence" value="ECO:0007669"/>
    <property type="project" value="TreeGrafter"/>
</dbReference>
<evidence type="ECO:0000256" key="1">
    <source>
        <dbReference type="ARBA" id="ARBA00004498"/>
    </source>
</evidence>
<evidence type="ECO:0000256" key="7">
    <source>
        <dbReference type="ARBA" id="ARBA00023157"/>
    </source>
</evidence>
<comment type="similarity">
    <text evidence="2 8">Belongs to the Wnt family.</text>
</comment>
<accession>A0AA85KLN2</accession>
<keyword evidence="4" id="KW-0964">Secreted</keyword>
<dbReference type="GO" id="GO:0005125">
    <property type="term" value="F:cytokine activity"/>
    <property type="evidence" value="ECO:0007669"/>
    <property type="project" value="TreeGrafter"/>
</dbReference>
<protein>
    <recommendedName>
        <fullName evidence="8">Protein Wnt</fullName>
    </recommendedName>
</protein>
<dbReference type="Proteomes" id="UP000050795">
    <property type="component" value="Unassembled WGS sequence"/>
</dbReference>
<organism evidence="10 11">
    <name type="scientific">Trichobilharzia regenti</name>
    <name type="common">Nasal bird schistosome</name>
    <dbReference type="NCBI Taxonomy" id="157069"/>
    <lineage>
        <taxon>Eukaryota</taxon>
        <taxon>Metazoa</taxon>
        <taxon>Spiralia</taxon>
        <taxon>Lophotrochozoa</taxon>
        <taxon>Platyhelminthes</taxon>
        <taxon>Trematoda</taxon>
        <taxon>Digenea</taxon>
        <taxon>Strigeidida</taxon>
        <taxon>Schistosomatoidea</taxon>
        <taxon>Schistosomatidae</taxon>
        <taxon>Trichobilharzia</taxon>
    </lineage>
</organism>
<keyword evidence="10" id="KW-1185">Reference proteome</keyword>
<keyword evidence="3 8" id="KW-0217">Developmental protein</keyword>
<keyword evidence="7" id="KW-1015">Disulfide bond</keyword>
<evidence type="ECO:0000256" key="6">
    <source>
        <dbReference type="ARBA" id="ARBA00022687"/>
    </source>
</evidence>
<evidence type="ECO:0000256" key="9">
    <source>
        <dbReference type="SAM" id="Phobius"/>
    </source>
</evidence>
<keyword evidence="5" id="KW-0272">Extracellular matrix</keyword>
<reference evidence="10" key="1">
    <citation type="submission" date="2022-06" db="EMBL/GenBank/DDBJ databases">
        <authorList>
            <person name="Berger JAMES D."/>
            <person name="Berger JAMES D."/>
        </authorList>
    </citation>
    <scope>NUCLEOTIDE SEQUENCE [LARGE SCALE GENOMIC DNA]</scope>
</reference>
<proteinExistence type="inferred from homology"/>
<dbReference type="GO" id="GO:0045165">
    <property type="term" value="P:cell fate commitment"/>
    <property type="evidence" value="ECO:0007669"/>
    <property type="project" value="TreeGrafter"/>
</dbReference>
<keyword evidence="6 8" id="KW-0879">Wnt signaling pathway</keyword>
<reference evidence="11" key="2">
    <citation type="submission" date="2023-11" db="UniProtKB">
        <authorList>
            <consortium name="WormBaseParasite"/>
        </authorList>
    </citation>
    <scope>IDENTIFICATION</scope>
</reference>
<evidence type="ECO:0000256" key="2">
    <source>
        <dbReference type="ARBA" id="ARBA00005683"/>
    </source>
</evidence>
<keyword evidence="9" id="KW-0812">Transmembrane</keyword>
<evidence type="ECO:0000256" key="3">
    <source>
        <dbReference type="ARBA" id="ARBA00022473"/>
    </source>
</evidence>
<sequence length="285" mass="32120">MAMCIKNISTLIIHYFLIYFGIIISLDGVTSGNWVFDLLTLSHLKKQNSPSYTHERYISQMTNFPEPINLMYSSNFINQPGRKSIRASGTEIHNQQSAYLSQHDNTLKPSGYYHTIPSESNTYPEDDTVHSFIPFGSTIKSDNDLSAHETGICHALTGLTNRQRYICLQHSGLIWAMLEGTHLGMHECVHQFQHEQWNCSAVNLLYRLHMKSSSLPSIHGLEGILQRGSRETAFLSSTWSAGVVQAITRACSRGQMGTCDCDPYRREGQGQDAEGVFTWVDVVIR</sequence>
<name>A0AA85KLN2_TRIRE</name>
<comment type="subcellular location">
    <subcellularLocation>
        <location evidence="1 8">Secreted</location>
        <location evidence="1 8">Extracellular space</location>
        <location evidence="1 8">Extracellular matrix</location>
    </subcellularLocation>
</comment>
<dbReference type="InterPro" id="IPR005817">
    <property type="entry name" value="Wnt"/>
</dbReference>